<sequence length="1237" mass="134703">MSSSTATASRRPLQVVVRLRVDDPDPKSPHDLPCISNDLPTGGVVLRDTSIPSGGIQRSFHVDTFLPSNLSNVDVFNQVCQPTMDRAIEAGVTDTLCFLAYGHTNSGKTHTIAGNGAEGGATSKTGTKEDGLLTLTAMYLLSQFGAIDVTMIEVYGEQVYDMLAKGQQRRVRRIASAQKGGAPVLVVEGLSTRRIFREDEWRAAADCGWSFRKTSPMDLNSRSSRSHAIFTLKVPSGLSICLVDLAGSERQSIFTKQLNKESIAINKSLSRLSTVIQSLGSSSTRRSASTGGGGYVNFRDTTLTVLLQRYLTGSSLTTFIACVHPNVFFYAESLSTLRYTSRLHHITTEGPSASLPSSSLSRRGSRHGSVDSAWSNDHADRLLTEVMALRQELTASSKLSLAREQEFQEKILMVEMERQRLLELQQHHRPHYDPQSSLVEVNLSALSVHSGSSATGGGAGGGAIGGRGSRDTKRVASWLLSAVASSLPQFTVMFDDYFHDALPRDITCIGYVTCMACLLPRDAEDTTTRLGILDAGDLVMALTMLDAGIPPFVNLHEPGCRETNCWEAFDLGDGVRAYALSMFDVHVEQVDSLCIQPEDEDFNNNNNSSSRSTSFNSHTYHRSSSQQTFRSNMSPPPSSSCCDVFSSYDSLVPFAVVFAVDAAAPLHHHEALYHHLATLQMHQDAIQQDVQDWKRIPRGGEKVDDEEQQHDNMLGGAVEQIDIGDHEHHHDASRDDNLQFVASDEQHDCDEISCPPHFDDSVAFVTPGRHNNVPPSQEEEAVHSTTHRAQGDVNEPLSSWGHGVPPPLSSRGRANLQRALGNSPFSEFHRRHQQQLDDDSDDSDDDDETLNRRKSTTSAGGSLDAEEHSLSLLDVVLGQIYEQAHHLKGSAAETTQSHHRRNTMTTIEVSPHQSHLVKNNSNHLPPRSPCHNHAVQQSNVVLPSHNMNTVNTSAASSSAQITSRQIIPHHSSRLGFVSESPRRSSSSSLACNEGSSPSSPQWNVEEERGEEEPLTGTQASASAVVEMNLSDHQSSGRLRRSMNDSTATEDRQMSEDALLPIFSFSPSPSAQRESSAVATDTADAQSTTQRQPTLSVGPSQDSASRSSTPIDSPVKPTTLMQALTFTTMSSVLHQQTNEHDQEEQLNNGGMTTPEAQDSRKASLVMELTPVGPQRSHALWKAKKKHGSSSFSSSSGTPSRPAQSGVLGVIDDNVMTRKSKKVKGDTEDTPICQACSLM</sequence>
<feature type="region of interest" description="Disordered" evidence="2">
    <location>
        <begin position="765"/>
        <end position="864"/>
    </location>
</feature>
<dbReference type="Gene3D" id="3.40.850.10">
    <property type="entry name" value="Kinesin motor domain"/>
    <property type="match status" value="1"/>
</dbReference>
<dbReference type="PROSITE" id="PS50067">
    <property type="entry name" value="KINESIN_MOTOR_2"/>
    <property type="match status" value="1"/>
</dbReference>
<evidence type="ECO:0000256" key="2">
    <source>
        <dbReference type="SAM" id="MobiDB-lite"/>
    </source>
</evidence>
<feature type="compositionally biased region" description="Low complexity" evidence="2">
    <location>
        <begin position="1062"/>
        <end position="1089"/>
    </location>
</feature>
<evidence type="ECO:0000259" key="3">
    <source>
        <dbReference type="PROSITE" id="PS50067"/>
    </source>
</evidence>
<feature type="compositionally biased region" description="Basic residues" evidence="2">
    <location>
        <begin position="1177"/>
        <end position="1186"/>
    </location>
</feature>
<feature type="compositionally biased region" description="Polar residues" evidence="2">
    <location>
        <begin position="1090"/>
        <end position="1110"/>
    </location>
</feature>
<dbReference type="EMBL" id="CYKH01000314">
    <property type="protein sequence ID" value="CUF39380.1"/>
    <property type="molecule type" value="Genomic_DNA"/>
</dbReference>
<evidence type="ECO:0000256" key="1">
    <source>
        <dbReference type="PROSITE-ProRule" id="PRU00283"/>
    </source>
</evidence>
<keyword evidence="1" id="KW-0547">Nucleotide-binding</keyword>
<dbReference type="PRINTS" id="PR00380">
    <property type="entry name" value="KINESINHEAVY"/>
</dbReference>
<dbReference type="AlphaFoldDB" id="A0A0S4IM71"/>
<feature type="region of interest" description="Disordered" evidence="2">
    <location>
        <begin position="1135"/>
        <end position="1159"/>
    </location>
</feature>
<feature type="binding site" evidence="1">
    <location>
        <begin position="102"/>
        <end position="109"/>
    </location>
    <ligand>
        <name>ATP</name>
        <dbReference type="ChEBI" id="CHEBI:30616"/>
    </ligand>
</feature>
<dbReference type="PANTHER" id="PTHR24115">
    <property type="entry name" value="KINESIN-RELATED"/>
    <property type="match status" value="1"/>
</dbReference>
<feature type="region of interest" description="Disordered" evidence="2">
    <location>
        <begin position="970"/>
        <end position="1115"/>
    </location>
</feature>
<proteinExistence type="inferred from homology"/>
<dbReference type="VEuPathDB" id="TriTrypDB:BSAL_62105"/>
<dbReference type="InterPro" id="IPR027640">
    <property type="entry name" value="Kinesin-like_fam"/>
</dbReference>
<dbReference type="GO" id="GO:0016887">
    <property type="term" value="F:ATP hydrolysis activity"/>
    <property type="evidence" value="ECO:0007669"/>
    <property type="project" value="TreeGrafter"/>
</dbReference>
<dbReference type="GO" id="GO:0007018">
    <property type="term" value="P:microtubule-based movement"/>
    <property type="evidence" value="ECO:0007669"/>
    <property type="project" value="InterPro"/>
</dbReference>
<dbReference type="Pfam" id="PF00225">
    <property type="entry name" value="Kinesin"/>
    <property type="match status" value="1"/>
</dbReference>
<protein>
    <submittedName>
        <fullName evidence="4">Kinesin, putative</fullName>
    </submittedName>
</protein>
<feature type="domain" description="Kinesin motor" evidence="3">
    <location>
        <begin position="12"/>
        <end position="346"/>
    </location>
</feature>
<reference evidence="5" key="1">
    <citation type="submission" date="2015-09" db="EMBL/GenBank/DDBJ databases">
        <authorList>
            <consortium name="Pathogen Informatics"/>
        </authorList>
    </citation>
    <scope>NUCLEOTIDE SEQUENCE [LARGE SCALE GENOMIC DNA]</scope>
    <source>
        <strain evidence="5">Lake Konstanz</strain>
    </source>
</reference>
<dbReference type="SUPFAM" id="SSF52540">
    <property type="entry name" value="P-loop containing nucleoside triphosphate hydrolases"/>
    <property type="match status" value="1"/>
</dbReference>
<evidence type="ECO:0000313" key="5">
    <source>
        <dbReference type="Proteomes" id="UP000051952"/>
    </source>
</evidence>
<organism evidence="4 5">
    <name type="scientific">Bodo saltans</name>
    <name type="common">Flagellated protozoan</name>
    <dbReference type="NCBI Taxonomy" id="75058"/>
    <lineage>
        <taxon>Eukaryota</taxon>
        <taxon>Discoba</taxon>
        <taxon>Euglenozoa</taxon>
        <taxon>Kinetoplastea</taxon>
        <taxon>Metakinetoplastina</taxon>
        <taxon>Eubodonida</taxon>
        <taxon>Bodonidae</taxon>
        <taxon>Bodo</taxon>
    </lineage>
</organism>
<dbReference type="InterPro" id="IPR001752">
    <property type="entry name" value="Kinesin_motor_dom"/>
</dbReference>
<dbReference type="GO" id="GO:0005524">
    <property type="term" value="F:ATP binding"/>
    <property type="evidence" value="ECO:0007669"/>
    <property type="project" value="UniProtKB-UniRule"/>
</dbReference>
<gene>
    <name evidence="4" type="ORF">BSAL_62105</name>
</gene>
<feature type="compositionally biased region" description="Low complexity" evidence="2">
    <location>
        <begin position="350"/>
        <end position="362"/>
    </location>
</feature>
<feature type="compositionally biased region" description="Polar residues" evidence="2">
    <location>
        <begin position="907"/>
        <end position="923"/>
    </location>
</feature>
<keyword evidence="5" id="KW-1185">Reference proteome</keyword>
<feature type="region of interest" description="Disordered" evidence="2">
    <location>
        <begin position="348"/>
        <end position="374"/>
    </location>
</feature>
<dbReference type="PANTHER" id="PTHR24115:SF929">
    <property type="entry name" value="KINESIN-LIKE PROTEIN AT 31E, ISOFORM A"/>
    <property type="match status" value="1"/>
</dbReference>
<dbReference type="Proteomes" id="UP000051952">
    <property type="component" value="Unassembled WGS sequence"/>
</dbReference>
<feature type="compositionally biased region" description="Polar residues" evidence="2">
    <location>
        <begin position="1144"/>
        <end position="1155"/>
    </location>
</feature>
<feature type="region of interest" description="Disordered" evidence="2">
    <location>
        <begin position="598"/>
        <end position="635"/>
    </location>
</feature>
<comment type="similarity">
    <text evidence="1">Belongs to the TRAFAC class myosin-kinesin ATPase superfamily. Kinesin family.</text>
</comment>
<accession>A0A0S4IM71</accession>
<dbReference type="GO" id="GO:0005874">
    <property type="term" value="C:microtubule"/>
    <property type="evidence" value="ECO:0007669"/>
    <property type="project" value="TreeGrafter"/>
</dbReference>
<name>A0A0S4IM71_BODSA</name>
<dbReference type="OrthoDB" id="123929at2759"/>
<feature type="compositionally biased region" description="Polar residues" evidence="2">
    <location>
        <begin position="989"/>
        <end position="1002"/>
    </location>
</feature>
<feature type="region of interest" description="Disordered" evidence="2">
    <location>
        <begin position="907"/>
        <end position="932"/>
    </location>
</feature>
<feature type="compositionally biased region" description="Low complexity" evidence="2">
    <location>
        <begin position="603"/>
        <end position="617"/>
    </location>
</feature>
<dbReference type="InterPro" id="IPR027417">
    <property type="entry name" value="P-loop_NTPase"/>
</dbReference>
<keyword evidence="1" id="KW-0505">Motor protein</keyword>
<feature type="region of interest" description="Disordered" evidence="2">
    <location>
        <begin position="1176"/>
        <end position="1211"/>
    </location>
</feature>
<dbReference type="InterPro" id="IPR036961">
    <property type="entry name" value="Kinesin_motor_dom_sf"/>
</dbReference>
<keyword evidence="1" id="KW-0067">ATP-binding</keyword>
<dbReference type="GO" id="GO:0003777">
    <property type="term" value="F:microtubule motor activity"/>
    <property type="evidence" value="ECO:0007669"/>
    <property type="project" value="InterPro"/>
</dbReference>
<dbReference type="SMART" id="SM00129">
    <property type="entry name" value="KISc"/>
    <property type="match status" value="1"/>
</dbReference>
<evidence type="ECO:0000313" key="4">
    <source>
        <dbReference type="EMBL" id="CUF39380.1"/>
    </source>
</evidence>
<dbReference type="GO" id="GO:0005871">
    <property type="term" value="C:kinesin complex"/>
    <property type="evidence" value="ECO:0007669"/>
    <property type="project" value="TreeGrafter"/>
</dbReference>
<feature type="compositionally biased region" description="Acidic residues" evidence="2">
    <location>
        <begin position="836"/>
        <end position="848"/>
    </location>
</feature>
<dbReference type="GO" id="GO:0008017">
    <property type="term" value="F:microtubule binding"/>
    <property type="evidence" value="ECO:0007669"/>
    <property type="project" value="InterPro"/>
</dbReference>